<proteinExistence type="predicted"/>
<dbReference type="EMBL" id="JAVDXZ010000001">
    <property type="protein sequence ID" value="MDR7328498.1"/>
    <property type="molecule type" value="Genomic_DNA"/>
</dbReference>
<feature type="domain" description="DUF6286" evidence="2">
    <location>
        <begin position="78"/>
        <end position="164"/>
    </location>
</feature>
<comment type="caution">
    <text evidence="3">The sequence shown here is derived from an EMBL/GenBank/DDBJ whole genome shotgun (WGS) entry which is preliminary data.</text>
</comment>
<evidence type="ECO:0000259" key="2">
    <source>
        <dbReference type="Pfam" id="PF19803"/>
    </source>
</evidence>
<keyword evidence="1" id="KW-1133">Transmembrane helix</keyword>
<dbReference type="RefSeq" id="WP_290197342.1">
    <property type="nucleotide sequence ID" value="NZ_CP047654.1"/>
</dbReference>
<evidence type="ECO:0000313" key="3">
    <source>
        <dbReference type="EMBL" id="MDR7328498.1"/>
    </source>
</evidence>
<keyword evidence="4" id="KW-1185">Reference proteome</keyword>
<evidence type="ECO:0000313" key="4">
    <source>
        <dbReference type="Proteomes" id="UP001180840"/>
    </source>
</evidence>
<keyword evidence="1" id="KW-0472">Membrane</keyword>
<dbReference type="Pfam" id="PF19803">
    <property type="entry name" value="DUF6286"/>
    <property type="match status" value="1"/>
</dbReference>
<dbReference type="Proteomes" id="UP001180840">
    <property type="component" value="Unassembled WGS sequence"/>
</dbReference>
<sequence length="194" mass="20967">MSAEQRRRGRAPAASPRARWFAVLLALALITVALIAARELTVHYLRPEGWQPWLGRAVGVFRAPDPRWVGAAGAAAVALGLAFLLAAVTPRRRAHRALAGTRSAVWVRRVDVARYTTATAKRFPGVVSASSLAKNDSVTVTAEMLNPDDAARERLRQEITDAVRPVFGEAFRVRIVLRDTVEDDAMLPPAGGAA</sequence>
<organism evidence="3 4">
    <name type="scientific">Corynebacterium guangdongense</name>
    <dbReference type="NCBI Taxonomy" id="1783348"/>
    <lineage>
        <taxon>Bacteria</taxon>
        <taxon>Bacillati</taxon>
        <taxon>Actinomycetota</taxon>
        <taxon>Actinomycetes</taxon>
        <taxon>Mycobacteriales</taxon>
        <taxon>Corynebacteriaceae</taxon>
        <taxon>Corynebacterium</taxon>
    </lineage>
</organism>
<protein>
    <recommendedName>
        <fullName evidence="2">DUF6286 domain-containing protein</fullName>
    </recommendedName>
</protein>
<reference evidence="3" key="1">
    <citation type="submission" date="2023-07" db="EMBL/GenBank/DDBJ databases">
        <title>Sequencing the genomes of 1000 actinobacteria strains.</title>
        <authorList>
            <person name="Klenk H.-P."/>
        </authorList>
    </citation>
    <scope>NUCLEOTIDE SEQUENCE</scope>
    <source>
        <strain evidence="3">DSM 107476</strain>
    </source>
</reference>
<name>A0ABU1ZVV8_9CORY</name>
<evidence type="ECO:0000256" key="1">
    <source>
        <dbReference type="SAM" id="Phobius"/>
    </source>
</evidence>
<keyword evidence="1" id="KW-0812">Transmembrane</keyword>
<feature type="transmembrane region" description="Helical" evidence="1">
    <location>
        <begin position="68"/>
        <end position="88"/>
    </location>
</feature>
<gene>
    <name evidence="3" type="ORF">J2S39_000174</name>
</gene>
<accession>A0ABU1ZVV8</accession>
<dbReference type="InterPro" id="IPR046253">
    <property type="entry name" value="DUF6286"/>
</dbReference>